<accession>A0A7T5UH38</accession>
<evidence type="ECO:0000256" key="1">
    <source>
        <dbReference type="SAM" id="Phobius"/>
    </source>
</evidence>
<proteinExistence type="predicted"/>
<feature type="transmembrane region" description="Helical" evidence="1">
    <location>
        <begin position="9"/>
        <end position="28"/>
    </location>
</feature>
<name>A0A7T5UH38_9BACT</name>
<dbReference type="Proteomes" id="UP000595362">
    <property type="component" value="Chromosome"/>
</dbReference>
<dbReference type="EMBL" id="CP066681">
    <property type="protein sequence ID" value="QQG36010.1"/>
    <property type="molecule type" value="Genomic_DNA"/>
</dbReference>
<evidence type="ECO:0000313" key="3">
    <source>
        <dbReference type="Proteomes" id="UP000595362"/>
    </source>
</evidence>
<keyword evidence="1" id="KW-0472">Membrane</keyword>
<protein>
    <submittedName>
        <fullName evidence="2">Uncharacterized protein</fullName>
    </submittedName>
</protein>
<dbReference type="AlphaFoldDB" id="A0A7T5UH38"/>
<evidence type="ECO:0000313" key="2">
    <source>
        <dbReference type="EMBL" id="QQG36010.1"/>
    </source>
</evidence>
<sequence>MFEFSRDLTWWITAVDLPALGGLFWLIWRTRHDHAAEIIHLREVTDSRSAQMREALSAFKLEVAKSYASVSDLRDLEGRLVSHLLRIEAKLDATALKTEALKGAGA</sequence>
<keyword evidence="1" id="KW-0812">Transmembrane</keyword>
<keyword evidence="1" id="KW-1133">Transmembrane helix</keyword>
<reference evidence="2 3" key="1">
    <citation type="submission" date="2020-07" db="EMBL/GenBank/DDBJ databases">
        <title>Huge and variable diversity of episymbiotic CPR bacteria and DPANN archaea in groundwater ecosystems.</title>
        <authorList>
            <person name="He C.Y."/>
            <person name="Keren R."/>
            <person name="Whittaker M."/>
            <person name="Farag I.F."/>
            <person name="Doudna J."/>
            <person name="Cate J.H.D."/>
            <person name="Banfield J.F."/>
        </authorList>
    </citation>
    <scope>NUCLEOTIDE SEQUENCE [LARGE SCALE GENOMIC DNA]</scope>
    <source>
        <strain evidence="2">NC_groundwater_70_Ag_B-0.1um_54_66</strain>
    </source>
</reference>
<gene>
    <name evidence="2" type="ORF">HYS17_10995</name>
</gene>
<organism evidence="2 3">
    <name type="scientific">Micavibrio aeruginosavorus</name>
    <dbReference type="NCBI Taxonomy" id="349221"/>
    <lineage>
        <taxon>Bacteria</taxon>
        <taxon>Pseudomonadati</taxon>
        <taxon>Bdellovibrionota</taxon>
        <taxon>Bdellovibrionia</taxon>
        <taxon>Bdellovibrionales</taxon>
        <taxon>Pseudobdellovibrionaceae</taxon>
        <taxon>Micavibrio</taxon>
    </lineage>
</organism>